<feature type="region of interest" description="Disordered" evidence="2">
    <location>
        <begin position="369"/>
        <end position="440"/>
    </location>
</feature>
<keyword evidence="3" id="KW-0732">Signal</keyword>
<dbReference type="EMBL" id="BDSP01000235">
    <property type="protein sequence ID" value="GAX25975.1"/>
    <property type="molecule type" value="Genomic_DNA"/>
</dbReference>
<feature type="signal peptide" evidence="3">
    <location>
        <begin position="1"/>
        <end position="23"/>
    </location>
</feature>
<evidence type="ECO:0000313" key="4">
    <source>
        <dbReference type="EMBL" id="GAX25975.1"/>
    </source>
</evidence>
<reference evidence="4 5" key="1">
    <citation type="journal article" date="2015" name="Plant Cell">
        <title>Oil accumulation by the oleaginous diatom Fistulifera solaris as revealed by the genome and transcriptome.</title>
        <authorList>
            <person name="Tanaka T."/>
            <person name="Maeda Y."/>
            <person name="Veluchamy A."/>
            <person name="Tanaka M."/>
            <person name="Abida H."/>
            <person name="Marechal E."/>
            <person name="Bowler C."/>
            <person name="Muto M."/>
            <person name="Sunaga Y."/>
            <person name="Tanaka M."/>
            <person name="Yoshino T."/>
            <person name="Taniguchi T."/>
            <person name="Fukuda Y."/>
            <person name="Nemoto M."/>
            <person name="Matsumoto M."/>
            <person name="Wong P.S."/>
            <person name="Aburatani S."/>
            <person name="Fujibuchi W."/>
        </authorList>
    </citation>
    <scope>NUCLEOTIDE SEQUENCE [LARGE SCALE GENOMIC DNA]</scope>
    <source>
        <strain evidence="4 5">JPCC DA0580</strain>
    </source>
</reference>
<feature type="compositionally biased region" description="Basic and acidic residues" evidence="2">
    <location>
        <begin position="266"/>
        <end position="280"/>
    </location>
</feature>
<gene>
    <name evidence="4" type="ORF">FisN_4Hh541</name>
</gene>
<feature type="compositionally biased region" description="Basic and acidic residues" evidence="2">
    <location>
        <begin position="428"/>
        <end position="440"/>
    </location>
</feature>
<feature type="compositionally biased region" description="Acidic residues" evidence="2">
    <location>
        <begin position="252"/>
        <end position="261"/>
    </location>
</feature>
<keyword evidence="1" id="KW-0175">Coiled coil</keyword>
<feature type="compositionally biased region" description="Basic residues" evidence="2">
    <location>
        <begin position="142"/>
        <end position="158"/>
    </location>
</feature>
<feature type="region of interest" description="Disordered" evidence="2">
    <location>
        <begin position="600"/>
        <end position="627"/>
    </location>
</feature>
<keyword evidence="5" id="KW-1185">Reference proteome</keyword>
<protein>
    <submittedName>
        <fullName evidence="4">Uncharacterized protein</fullName>
    </submittedName>
</protein>
<proteinExistence type="predicted"/>
<comment type="caution">
    <text evidence="4">The sequence shown here is derived from an EMBL/GenBank/DDBJ whole genome shotgun (WGS) entry which is preliminary data.</text>
</comment>
<evidence type="ECO:0000256" key="1">
    <source>
        <dbReference type="SAM" id="Coils"/>
    </source>
</evidence>
<evidence type="ECO:0000256" key="2">
    <source>
        <dbReference type="SAM" id="MobiDB-lite"/>
    </source>
</evidence>
<dbReference type="Proteomes" id="UP000198406">
    <property type="component" value="Unassembled WGS sequence"/>
</dbReference>
<accession>A0A1Z5KIL4</accession>
<feature type="region of interest" description="Disordered" evidence="2">
    <location>
        <begin position="113"/>
        <end position="168"/>
    </location>
</feature>
<evidence type="ECO:0000256" key="3">
    <source>
        <dbReference type="SAM" id="SignalP"/>
    </source>
</evidence>
<feature type="region of interest" description="Disordered" evidence="2">
    <location>
        <begin position="189"/>
        <end position="345"/>
    </location>
</feature>
<sequence>MGSFGLLIHFLCVTIPCITLVGAFVVSPERQDAPYWYRQRSQQRYSSRRQDLYSDYDDYYPPPPAGFKEIEESLEQQYRSTSRSRDSGIPFFQPPQDATITRFDYFDDEEDYYQDEEDDDRARGNFWVNPDGVDEVEARDSRRPRRRPSQPPKRRKSTTFRSGYPSVPPPVNELYHRLFWYGLDPDASSSPADRTMFGGTKGKFNGLSYLQETDGLPRPPRRRRRRLPPQATSEDVDDDDYISENWGPGPSYEDDYDESDDYTFYSRDRKQFSASNDKKGSVTPPFDAPQQRRDVSRSSSRQKRQRPPKPAQESWDSPVARWFSDEDDQDKDVSETRRRKRQRKKDGWSAFNFVDAFLGIDRDELQNQAKDYEKRMGIDRNSPSRRRRRDRPMPEAPKQPARYNPPDQDEASFFDDDDVIDTTANRVDTPKASEEEEVPVKELSWEERALAIERVPPAGIPAWGPTGELEFDARTKAVIDAFEDIATAKDRVEKRKKRVEECREELSILRIDLELQKKRLRQSRLKSQAAAEKLRRMDLNMDNTARKLRRELMKLKNAKQDLVELEARHWAVLGFYDPEQARANVDDALREFKENEPAVRFLYEKEEDPATHDEDPASSSTSDESNK</sequence>
<dbReference type="AlphaFoldDB" id="A0A1Z5KIL4"/>
<name>A0A1Z5KIL4_FISSO</name>
<feature type="compositionally biased region" description="Basic and acidic residues" evidence="2">
    <location>
        <begin position="600"/>
        <end position="615"/>
    </location>
</feature>
<organism evidence="4 5">
    <name type="scientific">Fistulifera solaris</name>
    <name type="common">Oleaginous diatom</name>
    <dbReference type="NCBI Taxonomy" id="1519565"/>
    <lineage>
        <taxon>Eukaryota</taxon>
        <taxon>Sar</taxon>
        <taxon>Stramenopiles</taxon>
        <taxon>Ochrophyta</taxon>
        <taxon>Bacillariophyta</taxon>
        <taxon>Bacillariophyceae</taxon>
        <taxon>Bacillariophycidae</taxon>
        <taxon>Naviculales</taxon>
        <taxon>Naviculaceae</taxon>
        <taxon>Fistulifera</taxon>
    </lineage>
</organism>
<dbReference type="OrthoDB" id="49306at2759"/>
<feature type="region of interest" description="Disordered" evidence="2">
    <location>
        <begin position="74"/>
        <end position="96"/>
    </location>
</feature>
<evidence type="ECO:0000313" key="5">
    <source>
        <dbReference type="Proteomes" id="UP000198406"/>
    </source>
</evidence>
<dbReference type="InParanoid" id="A0A1Z5KIL4"/>
<feature type="coiled-coil region" evidence="1">
    <location>
        <begin position="485"/>
        <end position="568"/>
    </location>
</feature>
<feature type="compositionally biased region" description="Polar residues" evidence="2">
    <location>
        <begin position="617"/>
        <end position="627"/>
    </location>
</feature>
<feature type="compositionally biased region" description="Basic and acidic residues" evidence="2">
    <location>
        <begin position="369"/>
        <end position="378"/>
    </location>
</feature>
<feature type="compositionally biased region" description="Acidic residues" evidence="2">
    <location>
        <begin position="407"/>
        <end position="420"/>
    </location>
</feature>
<feature type="chain" id="PRO_5012780533" evidence="3">
    <location>
        <begin position="24"/>
        <end position="627"/>
    </location>
</feature>